<evidence type="ECO:0000256" key="4">
    <source>
        <dbReference type="ARBA" id="ARBA00022980"/>
    </source>
</evidence>
<dbReference type="InterPro" id="IPR020814">
    <property type="entry name" value="Ribosomal_S6_plastid/chlpt"/>
</dbReference>
<feature type="region of interest" description="Disordered" evidence="6">
    <location>
        <begin position="59"/>
        <end position="84"/>
    </location>
</feature>
<dbReference type="InterPro" id="IPR014717">
    <property type="entry name" value="Transl_elong_EF1B/ribsomal_bS6"/>
</dbReference>
<name>A0AAD4XIM9_9MAGN</name>
<dbReference type="Pfam" id="PF01250">
    <property type="entry name" value="Ribosomal_S6"/>
    <property type="match status" value="1"/>
</dbReference>
<dbReference type="Gene3D" id="3.30.70.60">
    <property type="match status" value="1"/>
</dbReference>
<feature type="compositionally biased region" description="Acidic residues" evidence="6">
    <location>
        <begin position="242"/>
        <end position="284"/>
    </location>
</feature>
<keyword evidence="2" id="KW-0699">rRNA-binding</keyword>
<dbReference type="FunFam" id="3.30.70.60:FF:000002">
    <property type="entry name" value="30S ribosomal protein S6"/>
    <property type="match status" value="1"/>
</dbReference>
<dbReference type="GO" id="GO:0005737">
    <property type="term" value="C:cytoplasm"/>
    <property type="evidence" value="ECO:0007669"/>
    <property type="project" value="UniProtKB-ARBA"/>
</dbReference>
<gene>
    <name evidence="7" type="ORF">MKW98_004719</name>
</gene>
<evidence type="ECO:0000256" key="3">
    <source>
        <dbReference type="ARBA" id="ARBA00022884"/>
    </source>
</evidence>
<dbReference type="PANTHER" id="PTHR21011">
    <property type="entry name" value="MITOCHONDRIAL 28S RIBOSOMAL PROTEIN S6"/>
    <property type="match status" value="1"/>
</dbReference>
<dbReference type="GO" id="GO:0003735">
    <property type="term" value="F:structural constituent of ribosome"/>
    <property type="evidence" value="ECO:0007669"/>
    <property type="project" value="InterPro"/>
</dbReference>
<protein>
    <recommendedName>
        <fullName evidence="9">Ribosomal protein S6</fullName>
    </recommendedName>
</protein>
<feature type="compositionally biased region" description="Basic and acidic residues" evidence="6">
    <location>
        <begin position="60"/>
        <end position="69"/>
    </location>
</feature>
<dbReference type="Proteomes" id="UP001202328">
    <property type="component" value="Unassembled WGS sequence"/>
</dbReference>
<evidence type="ECO:0000313" key="7">
    <source>
        <dbReference type="EMBL" id="KAI3916278.1"/>
    </source>
</evidence>
<dbReference type="GO" id="GO:0015935">
    <property type="term" value="C:small ribosomal subunit"/>
    <property type="evidence" value="ECO:0007669"/>
    <property type="project" value="TreeGrafter"/>
</dbReference>
<dbReference type="GO" id="GO:0070181">
    <property type="term" value="F:small ribosomal subunit rRNA binding"/>
    <property type="evidence" value="ECO:0007669"/>
    <property type="project" value="TreeGrafter"/>
</dbReference>
<keyword evidence="8" id="KW-1185">Reference proteome</keyword>
<dbReference type="InterPro" id="IPR020815">
    <property type="entry name" value="Ribosomal_bS6_CS"/>
</dbReference>
<accession>A0AAD4XIM9</accession>
<reference evidence="7" key="1">
    <citation type="submission" date="2022-04" db="EMBL/GenBank/DDBJ databases">
        <title>A functionally conserved STORR gene fusion in Papaver species that diverged 16.8 million years ago.</title>
        <authorList>
            <person name="Catania T."/>
        </authorList>
    </citation>
    <scope>NUCLEOTIDE SEQUENCE</scope>
    <source>
        <strain evidence="7">S-188037</strain>
    </source>
</reference>
<dbReference type="InterPro" id="IPR035980">
    <property type="entry name" value="Ribosomal_bS6_sf"/>
</dbReference>
<dbReference type="InterPro" id="IPR000529">
    <property type="entry name" value="Ribosomal_bS6"/>
</dbReference>
<proteinExistence type="inferred from homology"/>
<evidence type="ECO:0008006" key="9">
    <source>
        <dbReference type="Google" id="ProtNLM"/>
    </source>
</evidence>
<comment type="similarity">
    <text evidence="1">Belongs to the bacterial ribosomal protein bS6 family.</text>
</comment>
<evidence type="ECO:0000256" key="2">
    <source>
        <dbReference type="ARBA" id="ARBA00022730"/>
    </source>
</evidence>
<keyword evidence="3" id="KW-0694">RNA-binding</keyword>
<dbReference type="GO" id="GO:0006412">
    <property type="term" value="P:translation"/>
    <property type="evidence" value="ECO:0007669"/>
    <property type="project" value="InterPro"/>
</dbReference>
<evidence type="ECO:0000313" key="8">
    <source>
        <dbReference type="Proteomes" id="UP001202328"/>
    </source>
</evidence>
<dbReference type="PROSITE" id="PS01048">
    <property type="entry name" value="RIBOSOMAL_S6"/>
    <property type="match status" value="1"/>
</dbReference>
<organism evidence="7 8">
    <name type="scientific">Papaver atlanticum</name>
    <dbReference type="NCBI Taxonomy" id="357466"/>
    <lineage>
        <taxon>Eukaryota</taxon>
        <taxon>Viridiplantae</taxon>
        <taxon>Streptophyta</taxon>
        <taxon>Embryophyta</taxon>
        <taxon>Tracheophyta</taxon>
        <taxon>Spermatophyta</taxon>
        <taxon>Magnoliopsida</taxon>
        <taxon>Ranunculales</taxon>
        <taxon>Papaveraceae</taxon>
        <taxon>Papaveroideae</taxon>
        <taxon>Papaver</taxon>
    </lineage>
</organism>
<dbReference type="SUPFAM" id="SSF54995">
    <property type="entry name" value="Ribosomal protein S6"/>
    <property type="match status" value="1"/>
</dbReference>
<dbReference type="AlphaFoldDB" id="A0AAD4XIM9"/>
<dbReference type="PANTHER" id="PTHR21011:SF1">
    <property type="entry name" value="SMALL RIBOSOMAL SUBUNIT PROTEIN BS6M"/>
    <property type="match status" value="1"/>
</dbReference>
<evidence type="ECO:0000256" key="1">
    <source>
        <dbReference type="ARBA" id="ARBA00009512"/>
    </source>
</evidence>
<comment type="caution">
    <text evidence="7">The sequence shown here is derived from an EMBL/GenBank/DDBJ whole genome shotgun (WGS) entry which is preliminary data.</text>
</comment>
<evidence type="ECO:0000256" key="5">
    <source>
        <dbReference type="ARBA" id="ARBA00023274"/>
    </source>
</evidence>
<dbReference type="CDD" id="cd00473">
    <property type="entry name" value="bS6"/>
    <property type="match status" value="1"/>
</dbReference>
<dbReference type="HAMAP" id="MF_00360">
    <property type="entry name" value="Ribosomal_bS6"/>
    <property type="match status" value="1"/>
</dbReference>
<dbReference type="NCBIfam" id="TIGR00166">
    <property type="entry name" value="S6"/>
    <property type="match status" value="1"/>
</dbReference>
<keyword evidence="5" id="KW-0687">Ribonucleoprotein</keyword>
<keyword evidence="4" id="KW-0689">Ribosomal protein</keyword>
<evidence type="ECO:0000256" key="6">
    <source>
        <dbReference type="SAM" id="MobiDB-lite"/>
    </source>
</evidence>
<feature type="region of interest" description="Disordered" evidence="6">
    <location>
        <begin position="224"/>
        <end position="307"/>
    </location>
</feature>
<dbReference type="EMBL" id="JAJJMB010009125">
    <property type="protein sequence ID" value="KAI3916278.1"/>
    <property type="molecule type" value="Genomic_DNA"/>
</dbReference>
<sequence length="307" mass="35572">MEFLMQASPKLVHGGERVFKNQISCLTSTSSVKRWSFQKPLPFPLTPKLETKHRNSVITEAKKKNKSDSHSFSPKPEESTGPFPEAILLKEQKVKEDGKLAPEFADSEEEKLFDFLNLQLESDLKYDRMRHYEVVYMIHEDHAEEVGIVNSKVEGFLKEKKGRIWRVSDWGLRRLAYKIKKAKNAHYMLMNFELEAKWINDFKSLLDKDERVIRHLVIKRDEAITEDCPPPPEFHTVRSDMDDGDDDEDLDYEDDDEDYEDEDEDGEEELDDEDLQETIIIVDEDSGKDRSSGPSSASLKGKERAIA</sequence>